<feature type="compositionally biased region" description="Basic and acidic residues" evidence="1">
    <location>
        <begin position="44"/>
        <end position="53"/>
    </location>
</feature>
<feature type="region of interest" description="Disordered" evidence="1">
    <location>
        <begin position="41"/>
        <end position="72"/>
    </location>
</feature>
<sequence>MAITRSFVSSLEPVAYRPCQHLLPHWADESARTYTTPTHMGIRTVRDPGRESDPISPGRLKKAQPTGCDNMKSHRAPLVDIIWKEASPTKSGEISLRIAKAHRTYGRRPPLAEQKVDCPTSCINTSVAVSKDCFIITQIS</sequence>
<accession>W7EJN7</accession>
<name>W7EJN7_BIPV3</name>
<evidence type="ECO:0000256" key="1">
    <source>
        <dbReference type="SAM" id="MobiDB-lite"/>
    </source>
</evidence>
<reference evidence="2 3" key="1">
    <citation type="journal article" date="2013" name="PLoS Genet.">
        <title>Comparative genome structure, secondary metabolite, and effector coding capacity across Cochliobolus pathogens.</title>
        <authorList>
            <person name="Condon B.J."/>
            <person name="Leng Y."/>
            <person name="Wu D."/>
            <person name="Bushley K.E."/>
            <person name="Ohm R.A."/>
            <person name="Otillar R."/>
            <person name="Martin J."/>
            <person name="Schackwitz W."/>
            <person name="Grimwood J."/>
            <person name="MohdZainudin N."/>
            <person name="Xue C."/>
            <person name="Wang R."/>
            <person name="Manning V.A."/>
            <person name="Dhillon B."/>
            <person name="Tu Z.J."/>
            <person name="Steffenson B.J."/>
            <person name="Salamov A."/>
            <person name="Sun H."/>
            <person name="Lowry S."/>
            <person name="LaButti K."/>
            <person name="Han J."/>
            <person name="Copeland A."/>
            <person name="Lindquist E."/>
            <person name="Barry K."/>
            <person name="Schmutz J."/>
            <person name="Baker S.E."/>
            <person name="Ciuffetti L.M."/>
            <person name="Grigoriev I.V."/>
            <person name="Zhong S."/>
            <person name="Turgeon B.G."/>
        </authorList>
    </citation>
    <scope>NUCLEOTIDE SEQUENCE [LARGE SCALE GENOMIC DNA]</scope>
    <source>
        <strain evidence="2 3">FI3</strain>
    </source>
</reference>
<dbReference type="AlphaFoldDB" id="W7EJN7"/>
<proteinExistence type="predicted"/>
<evidence type="ECO:0000313" key="3">
    <source>
        <dbReference type="Proteomes" id="UP000054337"/>
    </source>
</evidence>
<dbReference type="Proteomes" id="UP000054337">
    <property type="component" value="Unassembled WGS sequence"/>
</dbReference>
<dbReference type="EMBL" id="KI968721">
    <property type="protein sequence ID" value="EUN28336.1"/>
    <property type="molecule type" value="Genomic_DNA"/>
</dbReference>
<gene>
    <name evidence="2" type="ORF">COCVIDRAFT_14811</name>
</gene>
<keyword evidence="3" id="KW-1185">Reference proteome</keyword>
<organism evidence="2 3">
    <name type="scientific">Bipolaris victoriae (strain FI3)</name>
    <name type="common">Victoria blight of oats agent</name>
    <name type="synonym">Cochliobolus victoriae</name>
    <dbReference type="NCBI Taxonomy" id="930091"/>
    <lineage>
        <taxon>Eukaryota</taxon>
        <taxon>Fungi</taxon>
        <taxon>Dikarya</taxon>
        <taxon>Ascomycota</taxon>
        <taxon>Pezizomycotina</taxon>
        <taxon>Dothideomycetes</taxon>
        <taxon>Pleosporomycetidae</taxon>
        <taxon>Pleosporales</taxon>
        <taxon>Pleosporineae</taxon>
        <taxon>Pleosporaceae</taxon>
        <taxon>Bipolaris</taxon>
    </lineage>
</organism>
<dbReference type="RefSeq" id="XP_014557908.1">
    <property type="nucleotide sequence ID" value="XM_014702422.1"/>
</dbReference>
<evidence type="ECO:0000313" key="2">
    <source>
        <dbReference type="EMBL" id="EUN28336.1"/>
    </source>
</evidence>
<dbReference type="HOGENOM" id="CLU_1834814_0_0_1"/>
<dbReference type="GeneID" id="26251569"/>
<protein>
    <submittedName>
        <fullName evidence="2">Uncharacterized protein</fullName>
    </submittedName>
</protein>